<keyword evidence="8" id="KW-0472">Membrane</keyword>
<dbReference type="SMART" id="SM00382">
    <property type="entry name" value="AAA"/>
    <property type="match status" value="1"/>
</dbReference>
<keyword evidence="5" id="KW-0547">Nucleotide-binding</keyword>
<comment type="caution">
    <text evidence="11">The sequence shown here is derived from an EMBL/GenBank/DDBJ whole genome shotgun (WGS) entry which is preliminary data.</text>
</comment>
<keyword evidence="2" id="KW-0813">Transport</keyword>
<protein>
    <submittedName>
        <fullName evidence="11">ATP-binding cassette domain-containing protein</fullName>
    </submittedName>
</protein>
<reference evidence="11" key="1">
    <citation type="journal article" date="2020" name="mSystems">
        <title>Genome- and Community-Level Interaction Insights into Carbon Utilization and Element Cycling Functions of Hydrothermarchaeota in Hydrothermal Sediment.</title>
        <authorList>
            <person name="Zhou Z."/>
            <person name="Liu Y."/>
            <person name="Xu W."/>
            <person name="Pan J."/>
            <person name="Luo Z.H."/>
            <person name="Li M."/>
        </authorList>
    </citation>
    <scope>NUCLEOTIDE SEQUENCE [LARGE SCALE GENOMIC DNA]</scope>
    <source>
        <strain evidence="11">SpSt-70</strain>
    </source>
</reference>
<name>A0A7C2H8U0_DICTH</name>
<comment type="subcellular location">
    <subcellularLocation>
        <location evidence="1">Cell membrane</location>
        <topology evidence="1">Peripheral membrane protein</topology>
        <orientation evidence="1">Cytoplasmic side</orientation>
    </subcellularLocation>
</comment>
<feature type="domain" description="ABC transporter" evidence="10">
    <location>
        <begin position="4"/>
        <end position="239"/>
    </location>
</feature>
<evidence type="ECO:0000256" key="2">
    <source>
        <dbReference type="ARBA" id="ARBA00022448"/>
    </source>
</evidence>
<dbReference type="GO" id="GO:0043215">
    <property type="term" value="P:daunorubicin transport"/>
    <property type="evidence" value="ECO:0007669"/>
    <property type="project" value="InterPro"/>
</dbReference>
<comment type="similarity">
    <text evidence="9">Belongs to the ABC transporter superfamily. Drug exporter-1 (DrugE1) (TC 3.A.1.105) family.</text>
</comment>
<sequence>MKVIEVKDLAKTYYTPFGSIEAVKGISFEVEEGEIFGFLGPNGAGKSTTIMMLTTLLGPTRGTAKILGYDIVHQPNEVRRVIGYVSQDLTVDDTLTGWENMYLQGRFYHLPKDVIKQRSEELLKLLRLYERAKDKAETYSGGMRKRLDIAMGLIHRPKILFLDEPTLGLDVQTRQDIWEYVQKIRKENGMTIFLTTHYMEEADSLCDRIAIIDKGEIKALDTPRRLKDSIGGDLISLRISNDSPEQISQFLEKVKNLEQVKNITSQDGRYTIVASNAEKLIPVIFSIAYESNINISSITMKKPSLDDVYLAYTGRKFRDEEGSKEDAMRIRRLVRRTR</sequence>
<dbReference type="NCBIfam" id="TIGR01188">
    <property type="entry name" value="drrA"/>
    <property type="match status" value="1"/>
</dbReference>
<dbReference type="PROSITE" id="PS00211">
    <property type="entry name" value="ABC_TRANSPORTER_1"/>
    <property type="match status" value="1"/>
</dbReference>
<evidence type="ECO:0000256" key="1">
    <source>
        <dbReference type="ARBA" id="ARBA00004413"/>
    </source>
</evidence>
<evidence type="ECO:0000256" key="5">
    <source>
        <dbReference type="ARBA" id="ARBA00022741"/>
    </source>
</evidence>
<evidence type="ECO:0000256" key="6">
    <source>
        <dbReference type="ARBA" id="ARBA00022840"/>
    </source>
</evidence>
<dbReference type="PANTHER" id="PTHR43582:SF2">
    <property type="entry name" value="LINEARMYCIN RESISTANCE ATP-BINDING PROTEIN LNRL"/>
    <property type="match status" value="1"/>
</dbReference>
<dbReference type="AlphaFoldDB" id="A0A7C2H8U0"/>
<dbReference type="PANTHER" id="PTHR43582">
    <property type="entry name" value="LINEARMYCIN RESISTANCE ATP-BINDING PROTEIN LNRL"/>
    <property type="match status" value="1"/>
</dbReference>
<dbReference type="Pfam" id="PF13732">
    <property type="entry name" value="DrrA1-3_C"/>
    <property type="match status" value="1"/>
</dbReference>
<dbReference type="Pfam" id="PF00005">
    <property type="entry name" value="ABC_tran"/>
    <property type="match status" value="1"/>
</dbReference>
<evidence type="ECO:0000313" key="11">
    <source>
        <dbReference type="EMBL" id="HGK24612.1"/>
    </source>
</evidence>
<dbReference type="GO" id="GO:1900753">
    <property type="term" value="P:doxorubicin transport"/>
    <property type="evidence" value="ECO:0007669"/>
    <property type="project" value="InterPro"/>
</dbReference>
<evidence type="ECO:0000256" key="4">
    <source>
        <dbReference type="ARBA" id="ARBA00022475"/>
    </source>
</evidence>
<dbReference type="InterPro" id="IPR005894">
    <property type="entry name" value="DrrA"/>
</dbReference>
<dbReference type="FunFam" id="3.40.50.300:FF:000589">
    <property type="entry name" value="ABC transporter, ATP-binding subunit"/>
    <property type="match status" value="1"/>
</dbReference>
<dbReference type="PROSITE" id="PS50893">
    <property type="entry name" value="ABC_TRANSPORTER_2"/>
    <property type="match status" value="1"/>
</dbReference>
<evidence type="ECO:0000259" key="10">
    <source>
        <dbReference type="PROSITE" id="PS50893"/>
    </source>
</evidence>
<organism evidence="11">
    <name type="scientific">Dictyoglomus thermophilum</name>
    <dbReference type="NCBI Taxonomy" id="14"/>
    <lineage>
        <taxon>Bacteria</taxon>
        <taxon>Pseudomonadati</taxon>
        <taxon>Dictyoglomota</taxon>
        <taxon>Dictyoglomia</taxon>
        <taxon>Dictyoglomales</taxon>
        <taxon>Dictyoglomaceae</taxon>
        <taxon>Dictyoglomus</taxon>
    </lineage>
</organism>
<keyword evidence="6 11" id="KW-0067">ATP-binding</keyword>
<dbReference type="GO" id="GO:0005886">
    <property type="term" value="C:plasma membrane"/>
    <property type="evidence" value="ECO:0007669"/>
    <property type="project" value="UniProtKB-SubCell"/>
</dbReference>
<proteinExistence type="inferred from homology"/>
<keyword evidence="4" id="KW-1003">Cell membrane</keyword>
<dbReference type="InterPro" id="IPR003593">
    <property type="entry name" value="AAA+_ATPase"/>
</dbReference>
<evidence type="ECO:0000256" key="9">
    <source>
        <dbReference type="ARBA" id="ARBA00049985"/>
    </source>
</evidence>
<dbReference type="Gene3D" id="3.40.50.300">
    <property type="entry name" value="P-loop containing nucleotide triphosphate hydrolases"/>
    <property type="match status" value="1"/>
</dbReference>
<dbReference type="GO" id="GO:0005524">
    <property type="term" value="F:ATP binding"/>
    <property type="evidence" value="ECO:0007669"/>
    <property type="project" value="UniProtKB-KW"/>
</dbReference>
<dbReference type="InterPro" id="IPR003439">
    <property type="entry name" value="ABC_transporter-like_ATP-bd"/>
</dbReference>
<dbReference type="InterPro" id="IPR025302">
    <property type="entry name" value="DrrA1/2-like_C"/>
</dbReference>
<dbReference type="GO" id="GO:0016887">
    <property type="term" value="F:ATP hydrolysis activity"/>
    <property type="evidence" value="ECO:0007669"/>
    <property type="project" value="InterPro"/>
</dbReference>
<dbReference type="SUPFAM" id="SSF52540">
    <property type="entry name" value="P-loop containing nucleoside triphosphate hydrolases"/>
    <property type="match status" value="1"/>
</dbReference>
<evidence type="ECO:0000256" key="8">
    <source>
        <dbReference type="ARBA" id="ARBA00023136"/>
    </source>
</evidence>
<accession>A0A7C2H8U0</accession>
<dbReference type="RefSeq" id="WP_149122353.1">
    <property type="nucleotide sequence ID" value="NZ_VTFL01000001.1"/>
</dbReference>
<gene>
    <name evidence="11" type="ORF">ENU78_09355</name>
</gene>
<keyword evidence="7" id="KW-1278">Translocase</keyword>
<evidence type="ECO:0000256" key="3">
    <source>
        <dbReference type="ARBA" id="ARBA00022458"/>
    </source>
</evidence>
<dbReference type="EMBL" id="DTDV01000023">
    <property type="protein sequence ID" value="HGK24612.1"/>
    <property type="molecule type" value="Genomic_DNA"/>
</dbReference>
<dbReference type="InterPro" id="IPR027417">
    <property type="entry name" value="P-loop_NTPase"/>
</dbReference>
<keyword evidence="3" id="KW-0536">Nodulation</keyword>
<evidence type="ECO:0000256" key="7">
    <source>
        <dbReference type="ARBA" id="ARBA00022967"/>
    </source>
</evidence>
<dbReference type="InterPro" id="IPR017871">
    <property type="entry name" value="ABC_transporter-like_CS"/>
</dbReference>